<proteinExistence type="predicted"/>
<name>A0ACC0NB68_RHOML</name>
<reference evidence="1" key="1">
    <citation type="submission" date="2022-02" db="EMBL/GenBank/DDBJ databases">
        <title>Plant Genome Project.</title>
        <authorList>
            <person name="Zhang R.-G."/>
        </authorList>
    </citation>
    <scope>NUCLEOTIDE SEQUENCE</scope>
    <source>
        <strain evidence="1">AT1</strain>
    </source>
</reference>
<dbReference type="EMBL" id="CM046393">
    <property type="protein sequence ID" value="KAI8550131.1"/>
    <property type="molecule type" value="Genomic_DNA"/>
</dbReference>
<evidence type="ECO:0000313" key="2">
    <source>
        <dbReference type="Proteomes" id="UP001062846"/>
    </source>
</evidence>
<comment type="caution">
    <text evidence="1">The sequence shown here is derived from an EMBL/GenBank/DDBJ whole genome shotgun (WGS) entry which is preliminary data.</text>
</comment>
<gene>
    <name evidence="1" type="ORF">RHMOL_Rhmol06G0080600</name>
</gene>
<sequence length="87" mass="10138">MQEEYEEEMERVVGFPLGRLRKVTHTDDEIKTAFGAKAKEFHPDQNQDNKVSAEAKFKEVMTSLIKKKKEVMTSYEAIKMESENKKP</sequence>
<organism evidence="1 2">
    <name type="scientific">Rhododendron molle</name>
    <name type="common">Chinese azalea</name>
    <name type="synonym">Azalea mollis</name>
    <dbReference type="NCBI Taxonomy" id="49168"/>
    <lineage>
        <taxon>Eukaryota</taxon>
        <taxon>Viridiplantae</taxon>
        <taxon>Streptophyta</taxon>
        <taxon>Embryophyta</taxon>
        <taxon>Tracheophyta</taxon>
        <taxon>Spermatophyta</taxon>
        <taxon>Magnoliopsida</taxon>
        <taxon>eudicotyledons</taxon>
        <taxon>Gunneridae</taxon>
        <taxon>Pentapetalae</taxon>
        <taxon>asterids</taxon>
        <taxon>Ericales</taxon>
        <taxon>Ericaceae</taxon>
        <taxon>Ericoideae</taxon>
        <taxon>Rhodoreae</taxon>
        <taxon>Rhododendron</taxon>
    </lineage>
</organism>
<accession>A0ACC0NB68</accession>
<protein>
    <submittedName>
        <fullName evidence="1">Uncharacterized protein</fullName>
    </submittedName>
</protein>
<keyword evidence="2" id="KW-1185">Reference proteome</keyword>
<evidence type="ECO:0000313" key="1">
    <source>
        <dbReference type="EMBL" id="KAI8550131.1"/>
    </source>
</evidence>
<dbReference type="Proteomes" id="UP001062846">
    <property type="component" value="Chromosome 6"/>
</dbReference>